<sequence>MNIIRKLSDDLVRQISAGEVVVRPISVVKELVENAIDSGAEHIKICIENGGKTSIMVEDDGCGMCLSDLEMCLEQHATSKLTNLFQVHTLGFRGEALYAISSVADIEIVTCKDDESYALTCENQQVEITECKPREGTKITVTNLFQSLPARLKFLRSDYVEWNLIFDYLQKIMLAYPNITWKISNGKQIDKKYLAVDIQSRLADVFQDNGEFFKISHAHDGCSIEGMFSKRHHSSNNCVIFVNNRYVKDKGILACIRSTMSDYIPDKRWPMGIVQFTIPSHEVDVNVHPSKEEVRFMKWHIIRNILSTALYKSLNVVKSMSNHVSLSAMTQTAKILQKKHEFIDKEEDNDYSIEDAHIFDQKNMQKVGVGGRKVNIYKKEQEVEIDYSKFNQSTKRNELSDSIDIRPIPEKEEKHYRVLGQFKKSYIIVAVDDGILLVDQHAIHERHVYEKMKKEIKESTVGNKLLIPMQIPLSTKQKIVLEELKDKLARWGLSFYNEKLTSIPSFWNLNKIHILLDIFFDSIENFGSESEDRMLWGKFLADVACKNSIKAGMELNMQQMIDFVDTALNSVGVCNHGRKSTYLLKLKDVEKMFDRV</sequence>
<evidence type="ECO:0000313" key="8">
    <source>
        <dbReference type="Proteomes" id="UP000325004"/>
    </source>
</evidence>
<dbReference type="InterPro" id="IPR013507">
    <property type="entry name" value="DNA_mismatch_S5_2-like"/>
</dbReference>
<evidence type="ECO:0000256" key="2">
    <source>
        <dbReference type="ARBA" id="ARBA00021975"/>
    </source>
</evidence>
<dbReference type="GO" id="GO:0140664">
    <property type="term" value="F:ATP-dependent DNA damage sensor activity"/>
    <property type="evidence" value="ECO:0007669"/>
    <property type="project" value="InterPro"/>
</dbReference>
<dbReference type="NCBIfam" id="TIGR00585">
    <property type="entry name" value="mutl"/>
    <property type="match status" value="1"/>
</dbReference>
<dbReference type="GO" id="GO:0016887">
    <property type="term" value="F:ATP hydrolysis activity"/>
    <property type="evidence" value="ECO:0007669"/>
    <property type="project" value="InterPro"/>
</dbReference>
<dbReference type="GO" id="GO:0004519">
    <property type="term" value="F:endonuclease activity"/>
    <property type="evidence" value="ECO:0007669"/>
    <property type="project" value="UniProtKB-KW"/>
</dbReference>
<dbReference type="FunFam" id="3.30.565.10:FF:000003">
    <property type="entry name" value="DNA mismatch repair endonuclease MutL"/>
    <property type="match status" value="1"/>
</dbReference>
<dbReference type="RefSeq" id="WP_148971532.1">
    <property type="nucleotide sequence ID" value="NZ_CP043316.1"/>
</dbReference>
<dbReference type="InterPro" id="IPR014790">
    <property type="entry name" value="MutL_C"/>
</dbReference>
<dbReference type="SUPFAM" id="SSF55874">
    <property type="entry name" value="ATPase domain of HSP90 chaperone/DNA topoisomerase II/histidine kinase"/>
    <property type="match status" value="1"/>
</dbReference>
<comment type="similarity">
    <text evidence="1">Belongs to the DNA mismatch repair MutL/HexB family.</text>
</comment>
<feature type="domain" description="DNA mismatch repair protein S5" evidence="6">
    <location>
        <begin position="202"/>
        <end position="315"/>
    </location>
</feature>
<evidence type="ECO:0000256" key="1">
    <source>
        <dbReference type="ARBA" id="ARBA00006082"/>
    </source>
</evidence>
<dbReference type="SMART" id="SM01340">
    <property type="entry name" value="DNA_mis_repair"/>
    <property type="match status" value="1"/>
</dbReference>
<dbReference type="GO" id="GO:0030983">
    <property type="term" value="F:mismatched DNA binding"/>
    <property type="evidence" value="ECO:0007669"/>
    <property type="project" value="InterPro"/>
</dbReference>
<dbReference type="EMBL" id="CP043316">
    <property type="protein sequence ID" value="QEK38416.1"/>
    <property type="molecule type" value="Genomic_DNA"/>
</dbReference>
<evidence type="ECO:0000256" key="4">
    <source>
        <dbReference type="ARBA" id="ARBA00023204"/>
    </source>
</evidence>
<dbReference type="PROSITE" id="PS00058">
    <property type="entry name" value="DNA_MISMATCH_REPAIR_1"/>
    <property type="match status" value="1"/>
</dbReference>
<keyword evidence="4" id="KW-0234">DNA repair</keyword>
<dbReference type="CDD" id="cd16926">
    <property type="entry name" value="HATPase_MutL-MLH-PMS-like"/>
    <property type="match status" value="1"/>
</dbReference>
<dbReference type="KEGG" id="cpri:FZC34_00575"/>
<reference evidence="7 8" key="1">
    <citation type="submission" date="2019-08" db="EMBL/GenBank/DDBJ databases">
        <title>Highly reduced genomes of protist endosymbionts show evolutionary convergence.</title>
        <authorList>
            <person name="George E."/>
            <person name="Husnik F."/>
            <person name="Tashyreva D."/>
            <person name="Prokopchuk G."/>
            <person name="Horak A."/>
            <person name="Kwong W.K."/>
            <person name="Lukes J."/>
            <person name="Keeling P.J."/>
        </authorList>
    </citation>
    <scope>NUCLEOTIDE SEQUENCE [LARGE SCALE GENOMIC DNA]</scope>
    <source>
        <strain evidence="7">1604LC</strain>
    </source>
</reference>
<dbReference type="InterPro" id="IPR042121">
    <property type="entry name" value="MutL_C_regsub"/>
</dbReference>
<keyword evidence="7" id="KW-0540">Nuclease</keyword>
<dbReference type="PANTHER" id="PTHR10073">
    <property type="entry name" value="DNA MISMATCH REPAIR PROTEIN MLH, PMS, MUTL"/>
    <property type="match status" value="1"/>
</dbReference>
<organism evidence="7 8">
    <name type="scientific">Candidatus Cytomitobacter primus</name>
    <dbReference type="NCBI Taxonomy" id="2066024"/>
    <lineage>
        <taxon>Bacteria</taxon>
        <taxon>Pseudomonadati</taxon>
        <taxon>Pseudomonadota</taxon>
        <taxon>Alphaproteobacteria</taxon>
        <taxon>Holosporales</taxon>
        <taxon>Holosporaceae</taxon>
        <taxon>Candidatus Cytomitobacter</taxon>
    </lineage>
</organism>
<evidence type="ECO:0000313" key="7">
    <source>
        <dbReference type="EMBL" id="QEK38416.1"/>
    </source>
</evidence>
<proteinExistence type="inferred from homology"/>
<dbReference type="SUPFAM" id="SSF54211">
    <property type="entry name" value="Ribosomal protein S5 domain 2-like"/>
    <property type="match status" value="1"/>
</dbReference>
<dbReference type="PANTHER" id="PTHR10073:SF12">
    <property type="entry name" value="DNA MISMATCH REPAIR PROTEIN MLH1"/>
    <property type="match status" value="1"/>
</dbReference>
<accession>A0A5C0UEA1</accession>
<dbReference type="AlphaFoldDB" id="A0A5C0UEA1"/>
<dbReference type="InterPro" id="IPR020568">
    <property type="entry name" value="Ribosomal_Su5_D2-typ_SF"/>
</dbReference>
<gene>
    <name evidence="7" type="primary">mutL</name>
    <name evidence="7" type="ORF">FZC34_00575</name>
</gene>
<dbReference type="InterPro" id="IPR037198">
    <property type="entry name" value="MutL_C_sf"/>
</dbReference>
<evidence type="ECO:0000259" key="5">
    <source>
        <dbReference type="SMART" id="SM00853"/>
    </source>
</evidence>
<dbReference type="InterPro" id="IPR036890">
    <property type="entry name" value="HATPase_C_sf"/>
</dbReference>
<dbReference type="InterPro" id="IPR042120">
    <property type="entry name" value="MutL_C_dimsub"/>
</dbReference>
<protein>
    <recommendedName>
        <fullName evidence="2">DNA mismatch repair protein MutL</fullName>
    </recommendedName>
</protein>
<feature type="domain" description="MutL C-terminal dimerisation" evidence="5">
    <location>
        <begin position="418"/>
        <end position="555"/>
    </location>
</feature>
<dbReference type="InterPro" id="IPR014721">
    <property type="entry name" value="Ribsml_uS5_D2-typ_fold_subgr"/>
</dbReference>
<dbReference type="SMART" id="SM00853">
    <property type="entry name" value="MutL_C"/>
    <property type="match status" value="1"/>
</dbReference>
<name>A0A5C0UEA1_9PROT</name>
<dbReference type="GO" id="GO:0032300">
    <property type="term" value="C:mismatch repair complex"/>
    <property type="evidence" value="ECO:0007669"/>
    <property type="project" value="InterPro"/>
</dbReference>
<dbReference type="Pfam" id="PF08676">
    <property type="entry name" value="MutL_C"/>
    <property type="match status" value="1"/>
</dbReference>
<dbReference type="Pfam" id="PF13589">
    <property type="entry name" value="HATPase_c_3"/>
    <property type="match status" value="1"/>
</dbReference>
<keyword evidence="3" id="KW-0227">DNA damage</keyword>
<keyword evidence="7" id="KW-0255">Endonuclease</keyword>
<dbReference type="Proteomes" id="UP000325004">
    <property type="component" value="Chromosome"/>
</dbReference>
<dbReference type="Gene3D" id="3.30.230.10">
    <property type="match status" value="1"/>
</dbReference>
<evidence type="ECO:0000256" key="3">
    <source>
        <dbReference type="ARBA" id="ARBA00022763"/>
    </source>
</evidence>
<dbReference type="Gene3D" id="3.30.565.10">
    <property type="entry name" value="Histidine kinase-like ATPase, C-terminal domain"/>
    <property type="match status" value="1"/>
</dbReference>
<dbReference type="GO" id="GO:0005524">
    <property type="term" value="F:ATP binding"/>
    <property type="evidence" value="ECO:0007669"/>
    <property type="project" value="InterPro"/>
</dbReference>
<keyword evidence="8" id="KW-1185">Reference proteome</keyword>
<dbReference type="Gene3D" id="3.30.1370.100">
    <property type="entry name" value="MutL, C-terminal domain, regulatory subdomain"/>
    <property type="match status" value="1"/>
</dbReference>
<dbReference type="GO" id="GO:0006298">
    <property type="term" value="P:mismatch repair"/>
    <property type="evidence" value="ECO:0007669"/>
    <property type="project" value="InterPro"/>
</dbReference>
<dbReference type="InterPro" id="IPR002099">
    <property type="entry name" value="MutL/Mlh/PMS"/>
</dbReference>
<dbReference type="InterPro" id="IPR014762">
    <property type="entry name" value="DNA_mismatch_repair_CS"/>
</dbReference>
<dbReference type="Pfam" id="PF01119">
    <property type="entry name" value="DNA_mis_repair"/>
    <property type="match status" value="1"/>
</dbReference>
<evidence type="ECO:0000259" key="6">
    <source>
        <dbReference type="SMART" id="SM01340"/>
    </source>
</evidence>
<dbReference type="InterPro" id="IPR038973">
    <property type="entry name" value="MutL/Mlh/Pms-like"/>
</dbReference>
<dbReference type="Gene3D" id="3.30.1540.20">
    <property type="entry name" value="MutL, C-terminal domain, dimerisation subdomain"/>
    <property type="match status" value="1"/>
</dbReference>
<dbReference type="CDD" id="cd00782">
    <property type="entry name" value="MutL_Trans"/>
    <property type="match status" value="1"/>
</dbReference>
<dbReference type="OrthoDB" id="9763467at2"/>
<keyword evidence="7" id="KW-0378">Hydrolase</keyword>
<dbReference type="SUPFAM" id="SSF118116">
    <property type="entry name" value="DNA mismatch repair protein MutL"/>
    <property type="match status" value="1"/>
</dbReference>